<protein>
    <recommendedName>
        <fullName evidence="2">NADP-dependent oxidoreductase domain-containing protein</fullName>
    </recommendedName>
</protein>
<organism evidence="1">
    <name type="scientific">marine metagenome</name>
    <dbReference type="NCBI Taxonomy" id="408172"/>
    <lineage>
        <taxon>unclassified sequences</taxon>
        <taxon>metagenomes</taxon>
        <taxon>ecological metagenomes</taxon>
    </lineage>
</organism>
<proteinExistence type="predicted"/>
<gene>
    <name evidence="1" type="ORF">METZ01_LOCUS230678</name>
</gene>
<sequence length="45" mass="4793">MKYRILGKTGYEVSAVSMGCWGIGGQWGPVDEKQAVSTINAAFDA</sequence>
<dbReference type="EMBL" id="UINC01057064">
    <property type="protein sequence ID" value="SVB77824.1"/>
    <property type="molecule type" value="Genomic_DNA"/>
</dbReference>
<dbReference type="Gene3D" id="3.20.20.100">
    <property type="entry name" value="NADP-dependent oxidoreductase domain"/>
    <property type="match status" value="1"/>
</dbReference>
<dbReference type="InterPro" id="IPR036812">
    <property type="entry name" value="NAD(P)_OxRdtase_dom_sf"/>
</dbReference>
<evidence type="ECO:0008006" key="2">
    <source>
        <dbReference type="Google" id="ProtNLM"/>
    </source>
</evidence>
<name>A0A382GSL6_9ZZZZ</name>
<accession>A0A382GSL6</accession>
<evidence type="ECO:0000313" key="1">
    <source>
        <dbReference type="EMBL" id="SVB77824.1"/>
    </source>
</evidence>
<reference evidence="1" key="1">
    <citation type="submission" date="2018-05" db="EMBL/GenBank/DDBJ databases">
        <authorList>
            <person name="Lanie J.A."/>
            <person name="Ng W.-L."/>
            <person name="Kazmierczak K.M."/>
            <person name="Andrzejewski T.M."/>
            <person name="Davidsen T.M."/>
            <person name="Wayne K.J."/>
            <person name="Tettelin H."/>
            <person name="Glass J.I."/>
            <person name="Rusch D."/>
            <person name="Podicherti R."/>
            <person name="Tsui H.-C.T."/>
            <person name="Winkler M.E."/>
        </authorList>
    </citation>
    <scope>NUCLEOTIDE SEQUENCE</scope>
</reference>
<dbReference type="SUPFAM" id="SSF51430">
    <property type="entry name" value="NAD(P)-linked oxidoreductase"/>
    <property type="match status" value="1"/>
</dbReference>
<dbReference type="AlphaFoldDB" id="A0A382GSL6"/>
<feature type="non-terminal residue" evidence="1">
    <location>
        <position position="45"/>
    </location>
</feature>